<dbReference type="OrthoDB" id="2985014at2759"/>
<keyword evidence="4 6" id="KW-0472">Membrane</keyword>
<evidence type="ECO:0000256" key="4">
    <source>
        <dbReference type="ARBA" id="ARBA00023136"/>
    </source>
</evidence>
<evidence type="ECO:0000256" key="3">
    <source>
        <dbReference type="ARBA" id="ARBA00022989"/>
    </source>
</evidence>
<dbReference type="OMA" id="RGTYWGL"/>
<dbReference type="InterPro" id="IPR011701">
    <property type="entry name" value="MFS"/>
</dbReference>
<feature type="transmembrane region" description="Helical" evidence="6">
    <location>
        <begin position="136"/>
        <end position="160"/>
    </location>
</feature>
<evidence type="ECO:0000313" key="9">
    <source>
        <dbReference type="Proteomes" id="UP000011083"/>
    </source>
</evidence>
<protein>
    <submittedName>
        <fullName evidence="8">Transporter, major facilitator subfamily protein</fullName>
    </submittedName>
</protein>
<evidence type="ECO:0000256" key="5">
    <source>
        <dbReference type="SAM" id="MobiDB-lite"/>
    </source>
</evidence>
<dbReference type="GO" id="GO:0061513">
    <property type="term" value="F:glucose 6-phosphate:phosphate antiporter activity"/>
    <property type="evidence" value="ECO:0007669"/>
    <property type="project" value="TreeGrafter"/>
</dbReference>
<dbReference type="PANTHER" id="PTHR43826:SF8">
    <property type="entry name" value="MAJOR FACILITATOR SUPERFAMILY (MFS) PROFILE DOMAIN-CONTAINING PROTEIN"/>
    <property type="match status" value="1"/>
</dbReference>
<feature type="transmembrane region" description="Helical" evidence="6">
    <location>
        <begin position="194"/>
        <end position="213"/>
    </location>
</feature>
<dbReference type="VEuPathDB" id="AmoebaDB:ACA1_073440"/>
<dbReference type="RefSeq" id="XP_004353228.1">
    <property type="nucleotide sequence ID" value="XM_004353176.1"/>
</dbReference>
<feature type="transmembrane region" description="Helical" evidence="6">
    <location>
        <begin position="64"/>
        <end position="84"/>
    </location>
</feature>
<feature type="transmembrane region" description="Helical" evidence="6">
    <location>
        <begin position="362"/>
        <end position="381"/>
    </location>
</feature>
<sequence length="519" mass="55788">MDMAADSAAQEELRLDGEQDQAQLLGDSSETLEYAEAELYGAEPPLGATATGRSFPLDVARKRWLWKLTIGLVLIVGYAGYYVCRSNLSVASPSLIKDLDLSKSTFGIVLTAGTAAYAVGKFVTGPVIDSMGGRKVFLLAMLCSILLTVVFTFGSAVWYFTLVWIGNRLVQAAGWPAVVKITSSWYHPSESGKAMGFISLSFLFGDAIARFYLAGVLEATDDSWVAVFWVSAITLGAIGVLCFFLLKGSPADVGLPLEDEKHTAKQSTADDIDETDGRIQVVGTESQPGSWKERIGPLLRNPRFWLLCFMSFGLTLLRSTFTDWANVYLTDETHASPSEAALGSCLLVGWLNDKLSRGRRGLMLMGFLTVLAITLGAYSLLSSRSLPLALVFVTLVGFTLTGPYTLPAGALSLSIGGPMCATVSALVDTTGYIGGLLSGYLVGLLAETYGWSTVWGLLAVVTVATIFVTAAFSLLDYRHSLPESLPHINSSSDEYELQETGVDQDDGELTFHLAEDKAK</sequence>
<proteinExistence type="predicted"/>
<evidence type="ECO:0000313" key="8">
    <source>
        <dbReference type="EMBL" id="ELR23700.1"/>
    </source>
</evidence>
<keyword evidence="3 6" id="KW-1133">Transmembrane helix</keyword>
<dbReference type="GO" id="GO:0012505">
    <property type="term" value="C:endomembrane system"/>
    <property type="evidence" value="ECO:0007669"/>
    <property type="project" value="UniProtKB-SubCell"/>
</dbReference>
<dbReference type="InterPro" id="IPR036259">
    <property type="entry name" value="MFS_trans_sf"/>
</dbReference>
<feature type="transmembrane region" description="Helical" evidence="6">
    <location>
        <begin position="418"/>
        <end position="442"/>
    </location>
</feature>
<gene>
    <name evidence="8" type="ORF">ACA1_073440</name>
</gene>
<evidence type="ECO:0000256" key="2">
    <source>
        <dbReference type="ARBA" id="ARBA00022692"/>
    </source>
</evidence>
<dbReference type="InterPro" id="IPR020846">
    <property type="entry name" value="MFS_dom"/>
</dbReference>
<dbReference type="KEGG" id="acan:ACA1_073440"/>
<dbReference type="SUPFAM" id="SSF103473">
    <property type="entry name" value="MFS general substrate transporter"/>
    <property type="match status" value="1"/>
</dbReference>
<evidence type="ECO:0000259" key="7">
    <source>
        <dbReference type="PROSITE" id="PS50850"/>
    </source>
</evidence>
<feature type="transmembrane region" description="Helical" evidence="6">
    <location>
        <begin position="104"/>
        <end position="124"/>
    </location>
</feature>
<keyword evidence="2 6" id="KW-0812">Transmembrane</keyword>
<dbReference type="STRING" id="1257118.L8HEW4"/>
<name>L8HEW4_ACACF</name>
<comment type="subcellular location">
    <subcellularLocation>
        <location evidence="1">Endomembrane system</location>
        <topology evidence="1">Multi-pass membrane protein</topology>
    </subcellularLocation>
</comment>
<dbReference type="Gene3D" id="1.20.1250.20">
    <property type="entry name" value="MFS general substrate transporter like domains"/>
    <property type="match status" value="2"/>
</dbReference>
<accession>L8HEW4</accession>
<dbReference type="PANTHER" id="PTHR43826">
    <property type="entry name" value="GLUCOSE-6-PHOSPHATE EXCHANGER SLC37A4"/>
    <property type="match status" value="1"/>
</dbReference>
<organism evidence="8 9">
    <name type="scientific">Acanthamoeba castellanii (strain ATCC 30010 / Neff)</name>
    <dbReference type="NCBI Taxonomy" id="1257118"/>
    <lineage>
        <taxon>Eukaryota</taxon>
        <taxon>Amoebozoa</taxon>
        <taxon>Discosea</taxon>
        <taxon>Longamoebia</taxon>
        <taxon>Centramoebida</taxon>
        <taxon>Acanthamoebidae</taxon>
        <taxon>Acanthamoeba</taxon>
    </lineage>
</organism>
<dbReference type="InterPro" id="IPR051337">
    <property type="entry name" value="OPA_Antiporter"/>
</dbReference>
<keyword evidence="9" id="KW-1185">Reference proteome</keyword>
<evidence type="ECO:0000256" key="6">
    <source>
        <dbReference type="SAM" id="Phobius"/>
    </source>
</evidence>
<dbReference type="GO" id="GO:0035435">
    <property type="term" value="P:phosphate ion transmembrane transport"/>
    <property type="evidence" value="ECO:0007669"/>
    <property type="project" value="TreeGrafter"/>
</dbReference>
<feature type="domain" description="Major facilitator superfamily (MFS) profile" evidence="7">
    <location>
        <begin position="70"/>
        <end position="477"/>
    </location>
</feature>
<feature type="transmembrane region" description="Helical" evidence="6">
    <location>
        <begin position="387"/>
        <end position="406"/>
    </location>
</feature>
<reference evidence="8 9" key="1">
    <citation type="journal article" date="2013" name="Genome Biol.">
        <title>Genome of Acanthamoeba castellanii highlights extensive lateral gene transfer and early evolution of tyrosine kinase signaling.</title>
        <authorList>
            <person name="Clarke M."/>
            <person name="Lohan A.J."/>
            <person name="Liu B."/>
            <person name="Lagkouvardos I."/>
            <person name="Roy S."/>
            <person name="Zafar N."/>
            <person name="Bertelli C."/>
            <person name="Schilde C."/>
            <person name="Kianianmomeni A."/>
            <person name="Burglin T.R."/>
            <person name="Frech C."/>
            <person name="Turcotte B."/>
            <person name="Kopec K.O."/>
            <person name="Synnott J.M."/>
            <person name="Choo C."/>
            <person name="Paponov I."/>
            <person name="Finkler A."/>
            <person name="Soon Heng Tan C."/>
            <person name="Hutchins A.P."/>
            <person name="Weinmeier T."/>
            <person name="Rattei T."/>
            <person name="Chu J.S."/>
            <person name="Gimenez G."/>
            <person name="Irimia M."/>
            <person name="Rigden D.J."/>
            <person name="Fitzpatrick D.A."/>
            <person name="Lorenzo-Morales J."/>
            <person name="Bateman A."/>
            <person name="Chiu C.H."/>
            <person name="Tang P."/>
            <person name="Hegemann P."/>
            <person name="Fromm H."/>
            <person name="Raoult D."/>
            <person name="Greub G."/>
            <person name="Miranda-Saavedra D."/>
            <person name="Chen N."/>
            <person name="Nash P."/>
            <person name="Ginger M.L."/>
            <person name="Horn M."/>
            <person name="Schaap P."/>
            <person name="Caler L."/>
            <person name="Loftus B."/>
        </authorList>
    </citation>
    <scope>NUCLEOTIDE SEQUENCE [LARGE SCALE GENOMIC DNA]</scope>
    <source>
        <strain evidence="8 9">Neff</strain>
    </source>
</reference>
<dbReference type="Proteomes" id="UP000011083">
    <property type="component" value="Unassembled WGS sequence"/>
</dbReference>
<feature type="transmembrane region" description="Helical" evidence="6">
    <location>
        <begin position="454"/>
        <end position="475"/>
    </location>
</feature>
<feature type="transmembrane region" description="Helical" evidence="6">
    <location>
        <begin position="225"/>
        <end position="246"/>
    </location>
</feature>
<dbReference type="Pfam" id="PF07690">
    <property type="entry name" value="MFS_1"/>
    <property type="match status" value="1"/>
</dbReference>
<dbReference type="PROSITE" id="PS50850">
    <property type="entry name" value="MFS"/>
    <property type="match status" value="1"/>
</dbReference>
<dbReference type="GeneID" id="14924683"/>
<dbReference type="GO" id="GO:0016020">
    <property type="term" value="C:membrane"/>
    <property type="evidence" value="ECO:0007669"/>
    <property type="project" value="UniProtKB-ARBA"/>
</dbReference>
<dbReference type="EMBL" id="KB007857">
    <property type="protein sequence ID" value="ELR23700.1"/>
    <property type="molecule type" value="Genomic_DNA"/>
</dbReference>
<feature type="region of interest" description="Disordered" evidence="5">
    <location>
        <begin position="1"/>
        <end position="20"/>
    </location>
</feature>
<dbReference type="AlphaFoldDB" id="L8HEW4"/>
<evidence type="ECO:0000256" key="1">
    <source>
        <dbReference type="ARBA" id="ARBA00004127"/>
    </source>
</evidence>